<sequence>MVHGAFMEPSVIFNVVFGQRCFHVFDIFRQRIINQRFSAHILALFEITVAMNGRKLFCTLKDVIAVIAVLGQFRCLITKVNLLIADIQRKTEFFNLIAGVVNIKFPFHLIACEIQNAGQTVAERTAPGIAHMHRTRGIGRNKFDIDFLTFSKTRTTIIFSTVMDIF</sequence>
<organism evidence="1">
    <name type="scientific">bioreactor metagenome</name>
    <dbReference type="NCBI Taxonomy" id="1076179"/>
    <lineage>
        <taxon>unclassified sequences</taxon>
        <taxon>metagenomes</taxon>
        <taxon>ecological metagenomes</taxon>
    </lineage>
</organism>
<comment type="caution">
    <text evidence="1">The sequence shown here is derived from an EMBL/GenBank/DDBJ whole genome shotgun (WGS) entry which is preliminary data.</text>
</comment>
<reference evidence="1" key="1">
    <citation type="submission" date="2019-08" db="EMBL/GenBank/DDBJ databases">
        <authorList>
            <person name="Kucharzyk K."/>
            <person name="Murdoch R.W."/>
            <person name="Higgins S."/>
            <person name="Loffler F."/>
        </authorList>
    </citation>
    <scope>NUCLEOTIDE SEQUENCE</scope>
</reference>
<evidence type="ECO:0000313" key="1">
    <source>
        <dbReference type="EMBL" id="MPN06471.1"/>
    </source>
</evidence>
<accession>A0A645EWR5</accession>
<name>A0A645EWR5_9ZZZZ</name>
<protein>
    <submittedName>
        <fullName evidence="1">Uncharacterized protein</fullName>
    </submittedName>
</protein>
<dbReference type="AlphaFoldDB" id="A0A645EWR5"/>
<dbReference type="EMBL" id="VSSQ01052375">
    <property type="protein sequence ID" value="MPN06471.1"/>
    <property type="molecule type" value="Genomic_DNA"/>
</dbReference>
<gene>
    <name evidence="1" type="ORF">SDC9_153727</name>
</gene>
<proteinExistence type="predicted"/>